<evidence type="ECO:0000259" key="1">
    <source>
        <dbReference type="Pfam" id="PF00534"/>
    </source>
</evidence>
<dbReference type="PANTHER" id="PTHR45947">
    <property type="entry name" value="SULFOQUINOVOSYL TRANSFERASE SQD2"/>
    <property type="match status" value="1"/>
</dbReference>
<keyword evidence="3" id="KW-0808">Transferase</keyword>
<reference evidence="3 4" key="1">
    <citation type="submission" date="2014-08" db="EMBL/GenBank/DDBJ databases">
        <title>Comparative genomics of the Paenibacillus odorifer group.</title>
        <authorList>
            <person name="den Bakker H.C."/>
            <person name="Tsai Y.-C."/>
            <person name="Martin N."/>
            <person name="Korlach J."/>
            <person name="Wiedmann M."/>
        </authorList>
    </citation>
    <scope>NUCLEOTIDE SEQUENCE [LARGE SCALE GENOMIC DNA]</scope>
    <source>
        <strain evidence="3 4">DSM 1735</strain>
    </source>
</reference>
<sequence length="374" mass="42652">MEPVRILQVVTMMNRGGLETMLMNYYRQMDRGKIQFDFIVHRLERGHYDDEIESLGGVIYRMPPIRPGNYRLYFKKLAEFFGAHSEYRVVHSHINENSSFVLRAAKQAGIPCRIAHSHLSDLKLDLKFPFRVYAKAVMKDNPTRYFACSKNAGRWLFGKGIEKTDNLIVMNNAINLREFALDLSAREQVRDELQAGERLVIGHVGRFNEQKNHSFLIDIFHSIYRRNPNVLLVLVGAGHLEPAIRRKVEKLGLSGNVAFLGVRSDISRLMQGMDLFLFPSLYEGLPVVLVEAQAAGLRCIASSAITKEADLTGRVRFIGLQESPDHWALAVLDSSYEHADTSKQLRESGYDSAQTAEWLASFYHSAWRPILNPR</sequence>
<dbReference type="EMBL" id="CP009288">
    <property type="protein sequence ID" value="AIQ11451.1"/>
    <property type="molecule type" value="Genomic_DNA"/>
</dbReference>
<proteinExistence type="predicted"/>
<dbReference type="InterPro" id="IPR001296">
    <property type="entry name" value="Glyco_trans_1"/>
</dbReference>
<dbReference type="Pfam" id="PF13439">
    <property type="entry name" value="Glyco_transf_4"/>
    <property type="match status" value="1"/>
</dbReference>
<dbReference type="KEGG" id="pdu:PDUR_05300"/>
<evidence type="ECO:0000313" key="3">
    <source>
        <dbReference type="EMBL" id="AIQ11451.1"/>
    </source>
</evidence>
<dbReference type="GO" id="GO:0016757">
    <property type="term" value="F:glycosyltransferase activity"/>
    <property type="evidence" value="ECO:0007669"/>
    <property type="project" value="InterPro"/>
</dbReference>
<feature type="domain" description="Glycosyltransferase subfamily 4-like N-terminal" evidence="2">
    <location>
        <begin position="16"/>
        <end position="176"/>
    </location>
</feature>
<dbReference type="AlphaFoldDB" id="A0A089HHP2"/>
<dbReference type="STRING" id="44251.PDUR_05300"/>
<protein>
    <submittedName>
        <fullName evidence="3">Glycosyl transferase family 1</fullName>
    </submittedName>
</protein>
<dbReference type="OrthoDB" id="9804196at2"/>
<dbReference type="RefSeq" id="WP_042205361.1">
    <property type="nucleotide sequence ID" value="NZ_CP009288.1"/>
</dbReference>
<dbReference type="InterPro" id="IPR050194">
    <property type="entry name" value="Glycosyltransferase_grp1"/>
</dbReference>
<evidence type="ECO:0000259" key="2">
    <source>
        <dbReference type="Pfam" id="PF13439"/>
    </source>
</evidence>
<evidence type="ECO:0000313" key="4">
    <source>
        <dbReference type="Proteomes" id="UP000029409"/>
    </source>
</evidence>
<organism evidence="3 4">
    <name type="scientific">Paenibacillus durus</name>
    <name type="common">Paenibacillus azotofixans</name>
    <dbReference type="NCBI Taxonomy" id="44251"/>
    <lineage>
        <taxon>Bacteria</taxon>
        <taxon>Bacillati</taxon>
        <taxon>Bacillota</taxon>
        <taxon>Bacilli</taxon>
        <taxon>Bacillales</taxon>
        <taxon>Paenibacillaceae</taxon>
        <taxon>Paenibacillus</taxon>
    </lineage>
</organism>
<dbReference type="Proteomes" id="UP000029409">
    <property type="component" value="Chromosome"/>
</dbReference>
<accession>A0A089HHP2</accession>
<dbReference type="PANTHER" id="PTHR45947:SF14">
    <property type="entry name" value="SLL1723 PROTEIN"/>
    <property type="match status" value="1"/>
</dbReference>
<dbReference type="CDD" id="cd03812">
    <property type="entry name" value="GT4_CapH-like"/>
    <property type="match status" value="1"/>
</dbReference>
<dbReference type="InterPro" id="IPR028098">
    <property type="entry name" value="Glyco_trans_4-like_N"/>
</dbReference>
<dbReference type="Gene3D" id="3.40.50.2000">
    <property type="entry name" value="Glycogen Phosphorylase B"/>
    <property type="match status" value="2"/>
</dbReference>
<gene>
    <name evidence="3" type="ORF">PDUR_05300</name>
</gene>
<name>A0A089HHP2_PAEDU</name>
<dbReference type="Pfam" id="PF00534">
    <property type="entry name" value="Glycos_transf_1"/>
    <property type="match status" value="1"/>
</dbReference>
<feature type="domain" description="Glycosyl transferase family 1" evidence="1">
    <location>
        <begin position="188"/>
        <end position="303"/>
    </location>
</feature>
<keyword evidence="4" id="KW-1185">Reference proteome</keyword>
<dbReference type="SUPFAM" id="SSF53756">
    <property type="entry name" value="UDP-Glycosyltransferase/glycogen phosphorylase"/>
    <property type="match status" value="1"/>
</dbReference>
<dbReference type="eggNOG" id="COG0438">
    <property type="taxonomic scope" value="Bacteria"/>
</dbReference>